<accession>A0ACC4DGL8</accession>
<comment type="caution">
    <text evidence="1">The sequence shown here is derived from an EMBL/GenBank/DDBJ whole genome shotgun (WGS) entry which is preliminary data.</text>
</comment>
<sequence>MQYHAISVAKHGRQVDIVGYKETARHPDLIGNPRVTMYALSPTPEWIAWGTLPFFINLPAKVIQQFWTLFYTLMYAAPPARWIIIQNPPSIPTFHVALLVALIRGSKIVVDWHNYGYSILGQKRFLGPLVPIYRCFQGGRFNLKNPVYTLHDRPAEIFQPIQSAKARAAFLSKLPETKSQAKDIANGSVRLIVSSTSWTPDEDFGILLDALVAYANPDVDSKAEPPSPILAIITGKGPEKAKYLERIKELQEGGKLPGMRILTAWLSNRDYATLLSAADLGISLHKSSSGVDLPMKVVDMFGAGLPVAAYSAFESFGELVKEGENGCGFETSAELTEILRRLFSAEGEAELAHLKKGAVKEGALRWDEEWDRVVAPLIEVSES</sequence>
<evidence type="ECO:0000313" key="2">
    <source>
        <dbReference type="Proteomes" id="UP001638806"/>
    </source>
</evidence>
<name>A0ACC4DGL8_PURLI</name>
<dbReference type="EMBL" id="JBGNUJ010000010">
    <property type="protein sequence ID" value="KAL3955495.1"/>
    <property type="molecule type" value="Genomic_DNA"/>
</dbReference>
<proteinExistence type="predicted"/>
<gene>
    <name evidence="1" type="ORF">ACCO45_011058</name>
</gene>
<protein>
    <submittedName>
        <fullName evidence="1">Uncharacterized protein</fullName>
    </submittedName>
</protein>
<reference evidence="1" key="1">
    <citation type="submission" date="2024-12" db="EMBL/GenBank/DDBJ databases">
        <title>Comparative genomics and development of molecular markers within Purpureocillium lilacinum and among Purpureocillium species.</title>
        <authorList>
            <person name="Yeh Z.-Y."/>
            <person name="Ni N.-T."/>
            <person name="Lo P.-H."/>
            <person name="Mushyakhwo K."/>
            <person name="Lin C.-F."/>
            <person name="Nai Y.-S."/>
        </authorList>
    </citation>
    <scope>NUCLEOTIDE SEQUENCE</scope>
    <source>
        <strain evidence="1">NCHU-NPUST-175</strain>
    </source>
</reference>
<organism evidence="1 2">
    <name type="scientific">Purpureocillium lilacinum</name>
    <name type="common">Paecilomyces lilacinus</name>
    <dbReference type="NCBI Taxonomy" id="33203"/>
    <lineage>
        <taxon>Eukaryota</taxon>
        <taxon>Fungi</taxon>
        <taxon>Dikarya</taxon>
        <taxon>Ascomycota</taxon>
        <taxon>Pezizomycotina</taxon>
        <taxon>Sordariomycetes</taxon>
        <taxon>Hypocreomycetidae</taxon>
        <taxon>Hypocreales</taxon>
        <taxon>Ophiocordycipitaceae</taxon>
        <taxon>Purpureocillium</taxon>
    </lineage>
</organism>
<dbReference type="Proteomes" id="UP001638806">
    <property type="component" value="Unassembled WGS sequence"/>
</dbReference>
<keyword evidence="2" id="KW-1185">Reference proteome</keyword>
<evidence type="ECO:0000313" key="1">
    <source>
        <dbReference type="EMBL" id="KAL3955495.1"/>
    </source>
</evidence>